<feature type="domain" description="HTH araC/xylS-type" evidence="4">
    <location>
        <begin position="201"/>
        <end position="298"/>
    </location>
</feature>
<evidence type="ECO:0000259" key="4">
    <source>
        <dbReference type="PROSITE" id="PS01124"/>
    </source>
</evidence>
<dbReference type="KEGG" id="mop:Mesop_2362"/>
<dbReference type="PROSITE" id="PS01124">
    <property type="entry name" value="HTH_ARAC_FAMILY_2"/>
    <property type="match status" value="1"/>
</dbReference>
<gene>
    <name evidence="5" type="ordered locus">Mesop_2362</name>
</gene>
<dbReference type="Gene3D" id="1.10.10.60">
    <property type="entry name" value="Homeodomain-like"/>
    <property type="match status" value="2"/>
</dbReference>
<evidence type="ECO:0000313" key="5">
    <source>
        <dbReference type="EMBL" id="AEH86837.1"/>
    </source>
</evidence>
<keyword evidence="2" id="KW-0238">DNA-binding</keyword>
<dbReference type="InterPro" id="IPR018062">
    <property type="entry name" value="HTH_AraC-typ_CS"/>
</dbReference>
<dbReference type="InterPro" id="IPR009057">
    <property type="entry name" value="Homeodomain-like_sf"/>
</dbReference>
<dbReference type="Pfam" id="PF12833">
    <property type="entry name" value="HTH_18"/>
    <property type="match status" value="1"/>
</dbReference>
<reference evidence="5 6" key="1">
    <citation type="submission" date="2010-10" db="EMBL/GenBank/DDBJ databases">
        <title>Complete sequence of Mesorhizobium opportunistum WSM2075.</title>
        <authorList>
            <consortium name="US DOE Joint Genome Institute"/>
            <person name="Lucas S."/>
            <person name="Copeland A."/>
            <person name="Lapidus A."/>
            <person name="Cheng J.-F."/>
            <person name="Bruce D."/>
            <person name="Goodwin L."/>
            <person name="Pitluck S."/>
            <person name="Chertkov O."/>
            <person name="Misra M."/>
            <person name="Detter J.C."/>
            <person name="Han C."/>
            <person name="Tapia R."/>
            <person name="Land M."/>
            <person name="Hauser L."/>
            <person name="Kyrpides N."/>
            <person name="Ovchinnikova G."/>
            <person name="Mavrommatis K.M."/>
            <person name="Tiwari R.P."/>
            <person name="Howieson J.G."/>
            <person name="O'Hara G.W."/>
            <person name="Nandasena K.G."/>
            <person name="Woyke T."/>
        </authorList>
    </citation>
    <scope>NUCLEOTIDE SEQUENCE [LARGE SCALE GENOMIC DNA]</scope>
    <source>
        <strain evidence="6">LMG 24607 / HAMBI 3007 / WSM2075</strain>
    </source>
</reference>
<dbReference type="InterPro" id="IPR018060">
    <property type="entry name" value="HTH_AraC"/>
</dbReference>
<sequence>MVLNVPRVDIATVPIGLPPNAGKLAVKAVACSRLIAADIRYGLTPTSHQPQFPSWDDAFSIGVRLKDETSDIHVDGRNYAHPRRNGETHVLYLSGVEHIDFSTPRHTIETLLPRSFMREIADDLEVPHVTYLGRSAFHVTADPVLRHLTLRTQPFFAAPETLDPLLADHFMWSLGIYVCAHYGDLGIRRRITGGLNTWQERLAKEVIETSLVGGIGLAELAGLCGLGTSQFAHAFRKSTGMAPYQWLVKRRVERAREMLAGTASLADVALMSGFADQSHLTRVFSRHMGLTPGKLRACLQ</sequence>
<dbReference type="GO" id="GO:0043565">
    <property type="term" value="F:sequence-specific DNA binding"/>
    <property type="evidence" value="ECO:0007669"/>
    <property type="project" value="InterPro"/>
</dbReference>
<dbReference type="AlphaFoldDB" id="F7YFN2"/>
<dbReference type="STRING" id="536019.Mesop_2362"/>
<dbReference type="SUPFAM" id="SSF46689">
    <property type="entry name" value="Homeodomain-like"/>
    <property type="match status" value="2"/>
</dbReference>
<dbReference type="HOGENOM" id="CLU_000445_88_4_5"/>
<dbReference type="eggNOG" id="COG2207">
    <property type="taxonomic scope" value="Bacteria"/>
</dbReference>
<dbReference type="GO" id="GO:0003700">
    <property type="term" value="F:DNA-binding transcription factor activity"/>
    <property type="evidence" value="ECO:0007669"/>
    <property type="project" value="InterPro"/>
</dbReference>
<evidence type="ECO:0000256" key="3">
    <source>
        <dbReference type="ARBA" id="ARBA00023163"/>
    </source>
</evidence>
<dbReference type="RefSeq" id="WP_013893556.1">
    <property type="nucleotide sequence ID" value="NC_015675.1"/>
</dbReference>
<proteinExistence type="predicted"/>
<evidence type="ECO:0000256" key="1">
    <source>
        <dbReference type="ARBA" id="ARBA00023015"/>
    </source>
</evidence>
<protein>
    <submittedName>
        <fullName evidence="5">Transcriptional regulator, AraC family</fullName>
    </submittedName>
</protein>
<dbReference type="SMART" id="SM00342">
    <property type="entry name" value="HTH_ARAC"/>
    <property type="match status" value="1"/>
</dbReference>
<keyword evidence="3" id="KW-0804">Transcription</keyword>
<dbReference type="EMBL" id="CP002279">
    <property type="protein sequence ID" value="AEH86837.1"/>
    <property type="molecule type" value="Genomic_DNA"/>
</dbReference>
<dbReference type="Proteomes" id="UP000001623">
    <property type="component" value="Chromosome"/>
</dbReference>
<evidence type="ECO:0000313" key="6">
    <source>
        <dbReference type="Proteomes" id="UP000001623"/>
    </source>
</evidence>
<keyword evidence="1" id="KW-0805">Transcription regulation</keyword>
<dbReference type="PANTHER" id="PTHR46796">
    <property type="entry name" value="HTH-TYPE TRANSCRIPTIONAL ACTIVATOR RHAS-RELATED"/>
    <property type="match status" value="1"/>
</dbReference>
<dbReference type="InterPro" id="IPR050204">
    <property type="entry name" value="AraC_XylS_family_regulators"/>
</dbReference>
<dbReference type="PROSITE" id="PS00041">
    <property type="entry name" value="HTH_ARAC_FAMILY_1"/>
    <property type="match status" value="1"/>
</dbReference>
<evidence type="ECO:0000256" key="2">
    <source>
        <dbReference type="ARBA" id="ARBA00023125"/>
    </source>
</evidence>
<name>F7YFN2_MESOW</name>
<organism evidence="5 6">
    <name type="scientific">Mesorhizobium opportunistum (strain LMG 24607 / HAMBI 3007 / WSM2075)</name>
    <dbReference type="NCBI Taxonomy" id="536019"/>
    <lineage>
        <taxon>Bacteria</taxon>
        <taxon>Pseudomonadati</taxon>
        <taxon>Pseudomonadota</taxon>
        <taxon>Alphaproteobacteria</taxon>
        <taxon>Hyphomicrobiales</taxon>
        <taxon>Phyllobacteriaceae</taxon>
        <taxon>Mesorhizobium</taxon>
    </lineage>
</organism>
<accession>F7YFN2</accession>
<dbReference type="PANTHER" id="PTHR46796:SF14">
    <property type="entry name" value="TRANSCRIPTIONAL REGULATORY PROTEIN"/>
    <property type="match status" value="1"/>
</dbReference>